<dbReference type="Pfam" id="PF01370">
    <property type="entry name" value="Epimerase"/>
    <property type="match status" value="1"/>
</dbReference>
<keyword evidence="3" id="KW-1185">Reference proteome</keyword>
<evidence type="ECO:0000259" key="1">
    <source>
        <dbReference type="Pfam" id="PF01370"/>
    </source>
</evidence>
<gene>
    <name evidence="2" type="ORF">DWB85_05175</name>
</gene>
<comment type="caution">
    <text evidence="2">The sequence shown here is derived from an EMBL/GenBank/DDBJ whole genome shotgun (WGS) entry which is preliminary data.</text>
</comment>
<dbReference type="InterPro" id="IPR051783">
    <property type="entry name" value="NAD(P)-dependent_oxidoreduct"/>
</dbReference>
<dbReference type="Gene3D" id="3.40.50.720">
    <property type="entry name" value="NAD(P)-binding Rossmann-like Domain"/>
    <property type="match status" value="1"/>
</dbReference>
<dbReference type="AlphaFoldDB" id="A0A3L7DZ10"/>
<dbReference type="InterPro" id="IPR001509">
    <property type="entry name" value="Epimerase_deHydtase"/>
</dbReference>
<dbReference type="InterPro" id="IPR036291">
    <property type="entry name" value="NAD(P)-bd_dom_sf"/>
</dbReference>
<dbReference type="OrthoDB" id="7941246at2"/>
<dbReference type="PANTHER" id="PTHR48079:SF6">
    <property type="entry name" value="NAD(P)-BINDING DOMAIN-CONTAINING PROTEIN-RELATED"/>
    <property type="match status" value="1"/>
</dbReference>
<evidence type="ECO:0000313" key="2">
    <source>
        <dbReference type="EMBL" id="RLQ22838.1"/>
    </source>
</evidence>
<reference evidence="2 3" key="1">
    <citation type="submission" date="2018-07" db="EMBL/GenBank/DDBJ databases">
        <title>Halioglobus sp. genome submission.</title>
        <authorList>
            <person name="Ye M.-Q."/>
            <person name="Du Z.-J."/>
        </authorList>
    </citation>
    <scope>NUCLEOTIDE SEQUENCE [LARGE SCALE GENOMIC DNA]</scope>
    <source>
        <strain evidence="2 3">U0301</strain>
    </source>
</reference>
<name>A0A3L7DZ10_9GAMM</name>
<dbReference type="GO" id="GO:0004029">
    <property type="term" value="F:aldehyde dehydrogenase (NAD+) activity"/>
    <property type="evidence" value="ECO:0007669"/>
    <property type="project" value="TreeGrafter"/>
</dbReference>
<accession>A0A3L7DZ10</accession>
<proteinExistence type="predicted"/>
<dbReference type="PANTHER" id="PTHR48079">
    <property type="entry name" value="PROTEIN YEEZ"/>
    <property type="match status" value="1"/>
</dbReference>
<dbReference type="SUPFAM" id="SSF51735">
    <property type="entry name" value="NAD(P)-binding Rossmann-fold domains"/>
    <property type="match status" value="1"/>
</dbReference>
<sequence length="334" mass="36320">MRVMVTGGTGFIGYHTVMALLEAGLEVSLLVRSVDKMERIYAKGTIKHYTVGDIGDADAVNAALAGCDGVVHVAALVSTRAADAERVYRTNLQGARNVLGGAVAQGLQTIIHVSSVTALYDPAASILNEDSPPGPKPTGYGRSKVACEAYARSLQEEGHPVYITYPATVLGPDAPEMTEAHIGLQTYLSQFVPLMSSGNQYVDARDIARVHTHIIQYEVPSKRYVLGGHYISWKSLPAVLESITGNKPFTLPISGRLMRMAGSLADFLAPYLPVDLPISREGLNYATQWVRLDNRRVESELDFQFRPLEETLADSIRWLYQEGEISAEEAGQLA</sequence>
<dbReference type="GO" id="GO:0005737">
    <property type="term" value="C:cytoplasm"/>
    <property type="evidence" value="ECO:0007669"/>
    <property type="project" value="TreeGrafter"/>
</dbReference>
<dbReference type="EMBL" id="QRAN01000004">
    <property type="protein sequence ID" value="RLQ22838.1"/>
    <property type="molecule type" value="Genomic_DNA"/>
</dbReference>
<protein>
    <submittedName>
        <fullName evidence="2">SDR family NAD(P)-dependent oxidoreductase</fullName>
    </submittedName>
</protein>
<feature type="domain" description="NAD-dependent epimerase/dehydratase" evidence="1">
    <location>
        <begin position="3"/>
        <end position="227"/>
    </location>
</feature>
<evidence type="ECO:0000313" key="3">
    <source>
        <dbReference type="Proteomes" id="UP000265509"/>
    </source>
</evidence>
<dbReference type="Proteomes" id="UP000265509">
    <property type="component" value="Unassembled WGS sequence"/>
</dbReference>
<organism evidence="2 3">
    <name type="scientific">Seongchinamella sediminis</name>
    <dbReference type="NCBI Taxonomy" id="2283635"/>
    <lineage>
        <taxon>Bacteria</taxon>
        <taxon>Pseudomonadati</taxon>
        <taxon>Pseudomonadota</taxon>
        <taxon>Gammaproteobacteria</taxon>
        <taxon>Cellvibrionales</taxon>
        <taxon>Halieaceae</taxon>
        <taxon>Seongchinamella</taxon>
    </lineage>
</organism>